<evidence type="ECO:0000313" key="2">
    <source>
        <dbReference type="EMBL" id="CAA9529942.1"/>
    </source>
</evidence>
<organism evidence="2">
    <name type="scientific">uncultured Solirubrobacteraceae bacterium</name>
    <dbReference type="NCBI Taxonomy" id="1162706"/>
    <lineage>
        <taxon>Bacteria</taxon>
        <taxon>Bacillati</taxon>
        <taxon>Actinomycetota</taxon>
        <taxon>Thermoleophilia</taxon>
        <taxon>Solirubrobacterales</taxon>
        <taxon>Solirubrobacteraceae</taxon>
        <taxon>environmental samples</taxon>
    </lineage>
</organism>
<dbReference type="EMBL" id="CADCVT010000398">
    <property type="protein sequence ID" value="CAA9529942.1"/>
    <property type="molecule type" value="Genomic_DNA"/>
</dbReference>
<proteinExistence type="predicted"/>
<accession>A0A6J4TTB1</accession>
<name>A0A6J4TTB1_9ACTN</name>
<reference evidence="2" key="1">
    <citation type="submission" date="2020-02" db="EMBL/GenBank/DDBJ databases">
        <authorList>
            <person name="Meier V. D."/>
        </authorList>
    </citation>
    <scope>NUCLEOTIDE SEQUENCE</scope>
    <source>
        <strain evidence="2">AVDCRST_MAG85</strain>
    </source>
</reference>
<feature type="non-terminal residue" evidence="2">
    <location>
        <position position="26"/>
    </location>
</feature>
<dbReference type="AlphaFoldDB" id="A0A6J4TTB1"/>
<sequence length="26" mass="3022">GRRHGGVRRARLRARPARRRQQGRAA</sequence>
<protein>
    <submittedName>
        <fullName evidence="2">Uncharacterized protein</fullName>
    </submittedName>
</protein>
<gene>
    <name evidence="2" type="ORF">AVDCRST_MAG85-3581</name>
</gene>
<feature type="non-terminal residue" evidence="2">
    <location>
        <position position="1"/>
    </location>
</feature>
<evidence type="ECO:0000256" key="1">
    <source>
        <dbReference type="SAM" id="MobiDB-lite"/>
    </source>
</evidence>
<feature type="region of interest" description="Disordered" evidence="1">
    <location>
        <begin position="1"/>
        <end position="26"/>
    </location>
</feature>